<dbReference type="Pfam" id="PF00078">
    <property type="entry name" value="RVT_1"/>
    <property type="match status" value="1"/>
</dbReference>
<evidence type="ECO:0000313" key="3">
    <source>
        <dbReference type="Proteomes" id="UP000275846"/>
    </source>
</evidence>
<gene>
    <name evidence="2" type="ORF">SSLN_LOCUS8653</name>
</gene>
<accession>A0A183SWQ5</accession>
<reference evidence="2 3" key="2">
    <citation type="submission" date="2018-11" db="EMBL/GenBank/DDBJ databases">
        <authorList>
            <consortium name="Pathogen Informatics"/>
        </authorList>
    </citation>
    <scope>NUCLEOTIDE SEQUENCE [LARGE SCALE GENOMIC DNA]</scope>
    <source>
        <strain evidence="2 3">NST_G2</strain>
    </source>
</reference>
<organism evidence="4">
    <name type="scientific">Schistocephalus solidus</name>
    <name type="common">Tapeworm</name>
    <dbReference type="NCBI Taxonomy" id="70667"/>
    <lineage>
        <taxon>Eukaryota</taxon>
        <taxon>Metazoa</taxon>
        <taxon>Spiralia</taxon>
        <taxon>Lophotrochozoa</taxon>
        <taxon>Platyhelminthes</taxon>
        <taxon>Cestoda</taxon>
        <taxon>Eucestoda</taxon>
        <taxon>Diphyllobothriidea</taxon>
        <taxon>Diphyllobothriidae</taxon>
        <taxon>Schistocephalus</taxon>
    </lineage>
</organism>
<sequence length="202" mass="22387">MIKAYYSSPTARVLVLKNLSHPFDIRSGVQQGGIPSPILFNYAIDWIIEKALHEEKGVALASGRRLTALAYTDGIALLAKSFGDLQSMVSWANEVTVNPGKTKMFSSSIPYQEKAPFENDSSQLEKLGSFKYLGARLLRMDGVKTKLSPKPMLLVEFSKALENAYGSDVIFPSLRRFTCIVHPFNFLLSENSLDAVILIPEI</sequence>
<dbReference type="OrthoDB" id="410104at2759"/>
<evidence type="ECO:0000259" key="1">
    <source>
        <dbReference type="Pfam" id="PF00078"/>
    </source>
</evidence>
<dbReference type="PANTHER" id="PTHR47027:SF20">
    <property type="entry name" value="REVERSE TRANSCRIPTASE-LIKE PROTEIN WITH RNA-DIRECTED DNA POLYMERASE DOMAIN"/>
    <property type="match status" value="1"/>
</dbReference>
<dbReference type="WBParaSite" id="SSLN_0000899001-mRNA-1">
    <property type="protein sequence ID" value="SSLN_0000899001-mRNA-1"/>
    <property type="gene ID" value="SSLN_0000899001"/>
</dbReference>
<feature type="domain" description="Reverse transcriptase" evidence="1">
    <location>
        <begin position="4"/>
        <end position="135"/>
    </location>
</feature>
<evidence type="ECO:0000313" key="2">
    <source>
        <dbReference type="EMBL" id="VDL95038.1"/>
    </source>
</evidence>
<dbReference type="PANTHER" id="PTHR47027">
    <property type="entry name" value="REVERSE TRANSCRIPTASE DOMAIN-CONTAINING PROTEIN"/>
    <property type="match status" value="1"/>
</dbReference>
<dbReference type="Proteomes" id="UP000275846">
    <property type="component" value="Unassembled WGS sequence"/>
</dbReference>
<evidence type="ECO:0000313" key="4">
    <source>
        <dbReference type="WBParaSite" id="SSLN_0000899001-mRNA-1"/>
    </source>
</evidence>
<dbReference type="AlphaFoldDB" id="A0A183SWQ5"/>
<dbReference type="InterPro" id="IPR000477">
    <property type="entry name" value="RT_dom"/>
</dbReference>
<protein>
    <submittedName>
        <fullName evidence="4">Reverse transcriptase domain-containing protein</fullName>
    </submittedName>
</protein>
<keyword evidence="3" id="KW-1185">Reference proteome</keyword>
<dbReference type="EMBL" id="UYSU01034770">
    <property type="protein sequence ID" value="VDL95038.1"/>
    <property type="molecule type" value="Genomic_DNA"/>
</dbReference>
<reference evidence="4" key="1">
    <citation type="submission" date="2016-06" db="UniProtKB">
        <authorList>
            <consortium name="WormBaseParasite"/>
        </authorList>
    </citation>
    <scope>IDENTIFICATION</scope>
</reference>
<proteinExistence type="predicted"/>
<name>A0A183SWQ5_SCHSO</name>